<dbReference type="EMBL" id="JACIGO010000013">
    <property type="protein sequence ID" value="MBB4294077.1"/>
    <property type="molecule type" value="Genomic_DNA"/>
</dbReference>
<gene>
    <name evidence="5" type="ORF">GGE16_006174</name>
</gene>
<evidence type="ECO:0000313" key="6">
    <source>
        <dbReference type="Proteomes" id="UP000538507"/>
    </source>
</evidence>
<keyword evidence="2 5" id="KW-0238">DNA-binding</keyword>
<evidence type="ECO:0000256" key="1">
    <source>
        <dbReference type="ARBA" id="ARBA00023015"/>
    </source>
</evidence>
<keyword evidence="1" id="KW-0805">Transcription regulation</keyword>
<evidence type="ECO:0000256" key="3">
    <source>
        <dbReference type="ARBA" id="ARBA00023163"/>
    </source>
</evidence>
<dbReference type="Proteomes" id="UP000538507">
    <property type="component" value="Unassembled WGS sequence"/>
</dbReference>
<dbReference type="InterPro" id="IPR000524">
    <property type="entry name" value="Tscrpt_reg_HTH_GntR"/>
</dbReference>
<dbReference type="PANTHER" id="PTHR43537">
    <property type="entry name" value="TRANSCRIPTIONAL REGULATOR, GNTR FAMILY"/>
    <property type="match status" value="1"/>
</dbReference>
<keyword evidence="3" id="KW-0804">Transcription</keyword>
<sequence>MAMDVRAMLEDDVAAIGGAPKKSMKDFVVQKIATFIATGILKAGDPLPSERELASALSVSRETVRGAILILSTHGILSVAQGTRTVVASEDVGELAVQAARYRDIAAYSLDHVHEARLLIEAQVVRAAAVKMEPSTLDYLRKSIAAQDAACDDPVRFLICDREFHTVIYRSSGNAVLADMAADLYSYLLSHRRRIVSQPGTIATSIADHRLILAGLETRDPDAAAAAFAIHETRIYTTTKLLFS</sequence>
<dbReference type="CDD" id="cd07377">
    <property type="entry name" value="WHTH_GntR"/>
    <property type="match status" value="1"/>
</dbReference>
<accession>A0AAE2MRC3</accession>
<dbReference type="SMART" id="SM00895">
    <property type="entry name" value="FCD"/>
    <property type="match status" value="1"/>
</dbReference>
<reference evidence="5 6" key="1">
    <citation type="submission" date="2020-08" db="EMBL/GenBank/DDBJ databases">
        <title>Genomic Encyclopedia of Type Strains, Phase IV (KMG-V): Genome sequencing to study the core and pangenomes of soil and plant-associated prokaryotes.</title>
        <authorList>
            <person name="Whitman W."/>
        </authorList>
    </citation>
    <scope>NUCLEOTIDE SEQUENCE [LARGE SCALE GENOMIC DNA]</scope>
    <source>
        <strain evidence="5 6">SEMIA 415</strain>
    </source>
</reference>
<organism evidence="5 6">
    <name type="scientific">Rhizobium leguminosarum</name>
    <dbReference type="NCBI Taxonomy" id="384"/>
    <lineage>
        <taxon>Bacteria</taxon>
        <taxon>Pseudomonadati</taxon>
        <taxon>Pseudomonadota</taxon>
        <taxon>Alphaproteobacteria</taxon>
        <taxon>Hyphomicrobiales</taxon>
        <taxon>Rhizobiaceae</taxon>
        <taxon>Rhizobium/Agrobacterium group</taxon>
        <taxon>Rhizobium</taxon>
    </lineage>
</organism>
<protein>
    <submittedName>
        <fullName evidence="5">DNA-binding FadR family transcriptional regulator</fullName>
    </submittedName>
</protein>
<dbReference type="InterPro" id="IPR011711">
    <property type="entry name" value="GntR_C"/>
</dbReference>
<dbReference type="PANTHER" id="PTHR43537:SF5">
    <property type="entry name" value="UXU OPERON TRANSCRIPTIONAL REGULATOR"/>
    <property type="match status" value="1"/>
</dbReference>
<dbReference type="AlphaFoldDB" id="A0AAE2MRC3"/>
<dbReference type="PROSITE" id="PS50949">
    <property type="entry name" value="HTH_GNTR"/>
    <property type="match status" value="1"/>
</dbReference>
<dbReference type="GO" id="GO:0003677">
    <property type="term" value="F:DNA binding"/>
    <property type="evidence" value="ECO:0007669"/>
    <property type="project" value="UniProtKB-KW"/>
</dbReference>
<evidence type="ECO:0000256" key="2">
    <source>
        <dbReference type="ARBA" id="ARBA00023125"/>
    </source>
</evidence>
<dbReference type="SUPFAM" id="SSF46785">
    <property type="entry name" value="Winged helix' DNA-binding domain"/>
    <property type="match status" value="1"/>
</dbReference>
<dbReference type="Pfam" id="PF07729">
    <property type="entry name" value="FCD"/>
    <property type="match status" value="1"/>
</dbReference>
<proteinExistence type="predicted"/>
<dbReference type="SMART" id="SM00345">
    <property type="entry name" value="HTH_GNTR"/>
    <property type="match status" value="1"/>
</dbReference>
<dbReference type="InterPro" id="IPR036390">
    <property type="entry name" value="WH_DNA-bd_sf"/>
</dbReference>
<feature type="domain" description="HTH gntR-type" evidence="4">
    <location>
        <begin position="22"/>
        <end position="90"/>
    </location>
</feature>
<dbReference type="PRINTS" id="PR00035">
    <property type="entry name" value="HTHGNTR"/>
</dbReference>
<comment type="caution">
    <text evidence="5">The sequence shown here is derived from an EMBL/GenBank/DDBJ whole genome shotgun (WGS) entry which is preliminary data.</text>
</comment>
<dbReference type="Gene3D" id="1.20.120.530">
    <property type="entry name" value="GntR ligand-binding domain-like"/>
    <property type="match status" value="1"/>
</dbReference>
<dbReference type="Pfam" id="PF00392">
    <property type="entry name" value="GntR"/>
    <property type="match status" value="1"/>
</dbReference>
<dbReference type="InterPro" id="IPR036388">
    <property type="entry name" value="WH-like_DNA-bd_sf"/>
</dbReference>
<evidence type="ECO:0000313" key="5">
    <source>
        <dbReference type="EMBL" id="MBB4294077.1"/>
    </source>
</evidence>
<dbReference type="SUPFAM" id="SSF48008">
    <property type="entry name" value="GntR ligand-binding domain-like"/>
    <property type="match status" value="1"/>
</dbReference>
<dbReference type="InterPro" id="IPR008920">
    <property type="entry name" value="TF_FadR/GntR_C"/>
</dbReference>
<dbReference type="Gene3D" id="1.10.10.10">
    <property type="entry name" value="Winged helix-like DNA-binding domain superfamily/Winged helix DNA-binding domain"/>
    <property type="match status" value="1"/>
</dbReference>
<dbReference type="GO" id="GO:0003700">
    <property type="term" value="F:DNA-binding transcription factor activity"/>
    <property type="evidence" value="ECO:0007669"/>
    <property type="project" value="InterPro"/>
</dbReference>
<name>A0AAE2MRC3_RHILE</name>
<evidence type="ECO:0000259" key="4">
    <source>
        <dbReference type="PROSITE" id="PS50949"/>
    </source>
</evidence>